<feature type="domain" description="Tyr recombinase" evidence="6">
    <location>
        <begin position="152"/>
        <end position="309"/>
    </location>
</feature>
<reference evidence="8 9" key="1">
    <citation type="submission" date="2019-02" db="EMBL/GenBank/DDBJ databases">
        <title>Deep-cultivation of Planctomycetes and their phenomic and genomic characterization uncovers novel biology.</title>
        <authorList>
            <person name="Wiegand S."/>
            <person name="Jogler M."/>
            <person name="Boedeker C."/>
            <person name="Pinto D."/>
            <person name="Vollmers J."/>
            <person name="Rivas-Marin E."/>
            <person name="Kohn T."/>
            <person name="Peeters S.H."/>
            <person name="Heuer A."/>
            <person name="Rast P."/>
            <person name="Oberbeckmann S."/>
            <person name="Bunk B."/>
            <person name="Jeske O."/>
            <person name="Meyerdierks A."/>
            <person name="Storesund J.E."/>
            <person name="Kallscheuer N."/>
            <person name="Luecker S."/>
            <person name="Lage O.M."/>
            <person name="Pohl T."/>
            <person name="Merkel B.J."/>
            <person name="Hornburger P."/>
            <person name="Mueller R.-W."/>
            <person name="Bruemmer F."/>
            <person name="Labrenz M."/>
            <person name="Spormann A.M."/>
            <person name="Op Den Camp H."/>
            <person name="Overmann J."/>
            <person name="Amann R."/>
            <person name="Jetten M.S.M."/>
            <person name="Mascher T."/>
            <person name="Medema M.H."/>
            <person name="Devos D.P."/>
            <person name="Kaster A.-K."/>
            <person name="Ovreas L."/>
            <person name="Rohde M."/>
            <person name="Galperin M.Y."/>
            <person name="Jogler C."/>
        </authorList>
    </citation>
    <scope>NUCLEOTIDE SEQUENCE [LARGE SCALE GENOMIC DNA]</scope>
    <source>
        <strain evidence="8 9">Enr8</strain>
    </source>
</reference>
<dbReference type="InterPro" id="IPR044068">
    <property type="entry name" value="CB"/>
</dbReference>
<dbReference type="InterPro" id="IPR013762">
    <property type="entry name" value="Integrase-like_cat_sf"/>
</dbReference>
<evidence type="ECO:0000259" key="7">
    <source>
        <dbReference type="PROSITE" id="PS51900"/>
    </source>
</evidence>
<keyword evidence="2" id="KW-0229">DNA integration</keyword>
<dbReference type="GO" id="GO:0006310">
    <property type="term" value="P:DNA recombination"/>
    <property type="evidence" value="ECO:0007669"/>
    <property type="project" value="UniProtKB-KW"/>
</dbReference>
<dbReference type="EMBL" id="SJPF01000002">
    <property type="protein sequence ID" value="TWT34806.1"/>
    <property type="molecule type" value="Genomic_DNA"/>
</dbReference>
<evidence type="ECO:0000256" key="4">
    <source>
        <dbReference type="ARBA" id="ARBA00023172"/>
    </source>
</evidence>
<dbReference type="RefSeq" id="WP_186767573.1">
    <property type="nucleotide sequence ID" value="NZ_SJPF01000002.1"/>
</dbReference>
<dbReference type="Proteomes" id="UP000318878">
    <property type="component" value="Unassembled WGS sequence"/>
</dbReference>
<dbReference type="InterPro" id="IPR011010">
    <property type="entry name" value="DNA_brk_join_enz"/>
</dbReference>
<dbReference type="Pfam" id="PF00589">
    <property type="entry name" value="Phage_integrase"/>
    <property type="match status" value="1"/>
</dbReference>
<dbReference type="PANTHER" id="PTHR30349">
    <property type="entry name" value="PHAGE INTEGRASE-RELATED"/>
    <property type="match status" value="1"/>
</dbReference>
<evidence type="ECO:0000256" key="1">
    <source>
        <dbReference type="ARBA" id="ARBA00008857"/>
    </source>
</evidence>
<name>A0A5C5V8A9_9BACT</name>
<dbReference type="PROSITE" id="PS51900">
    <property type="entry name" value="CB"/>
    <property type="match status" value="1"/>
</dbReference>
<protein>
    <submittedName>
        <fullName evidence="8">Site-specific tyrosine recombinase XerC</fullName>
    </submittedName>
</protein>
<dbReference type="GO" id="GO:0015074">
    <property type="term" value="P:DNA integration"/>
    <property type="evidence" value="ECO:0007669"/>
    <property type="project" value="UniProtKB-KW"/>
</dbReference>
<dbReference type="GO" id="GO:0003677">
    <property type="term" value="F:DNA binding"/>
    <property type="evidence" value="ECO:0007669"/>
    <property type="project" value="UniProtKB-UniRule"/>
</dbReference>
<accession>A0A5C5V8A9</accession>
<dbReference type="PROSITE" id="PS51898">
    <property type="entry name" value="TYR_RECOMBINASE"/>
    <property type="match status" value="1"/>
</dbReference>
<dbReference type="PANTHER" id="PTHR30349:SF64">
    <property type="entry name" value="PROPHAGE INTEGRASE INTD-RELATED"/>
    <property type="match status" value="1"/>
</dbReference>
<dbReference type="SUPFAM" id="SSF56349">
    <property type="entry name" value="DNA breaking-rejoining enzymes"/>
    <property type="match status" value="1"/>
</dbReference>
<evidence type="ECO:0000313" key="9">
    <source>
        <dbReference type="Proteomes" id="UP000318878"/>
    </source>
</evidence>
<evidence type="ECO:0000313" key="8">
    <source>
        <dbReference type="EMBL" id="TWT34806.1"/>
    </source>
</evidence>
<feature type="domain" description="Core-binding (CB)" evidence="7">
    <location>
        <begin position="53"/>
        <end position="132"/>
    </location>
</feature>
<comment type="caution">
    <text evidence="8">The sequence shown here is derived from an EMBL/GenBank/DDBJ whole genome shotgun (WGS) entry which is preliminary data.</text>
</comment>
<dbReference type="InterPro" id="IPR002104">
    <property type="entry name" value="Integrase_catalytic"/>
</dbReference>
<evidence type="ECO:0000259" key="6">
    <source>
        <dbReference type="PROSITE" id="PS51898"/>
    </source>
</evidence>
<dbReference type="Gene3D" id="1.10.150.130">
    <property type="match status" value="1"/>
</dbReference>
<gene>
    <name evidence="8" type="ORF">Enr8_22200</name>
</gene>
<dbReference type="InterPro" id="IPR010998">
    <property type="entry name" value="Integrase_recombinase_N"/>
</dbReference>
<keyword evidence="9" id="KW-1185">Reference proteome</keyword>
<evidence type="ECO:0000256" key="3">
    <source>
        <dbReference type="ARBA" id="ARBA00023125"/>
    </source>
</evidence>
<evidence type="ECO:0000256" key="2">
    <source>
        <dbReference type="ARBA" id="ARBA00022908"/>
    </source>
</evidence>
<keyword evidence="4" id="KW-0233">DNA recombination</keyword>
<dbReference type="AlphaFoldDB" id="A0A5C5V8A9"/>
<dbReference type="InterPro" id="IPR050090">
    <property type="entry name" value="Tyrosine_recombinase_XerCD"/>
</dbReference>
<dbReference type="Gene3D" id="1.10.443.10">
    <property type="entry name" value="Intergrase catalytic core"/>
    <property type="match status" value="1"/>
</dbReference>
<comment type="similarity">
    <text evidence="1">Belongs to the 'phage' integrase family.</text>
</comment>
<sequence>MPRQPKPFFRKQTNSWYCSIAGRQISLGKDRESAHAKFHELMADREQVTAEVTTLYELSQAYLDWCQANRKPNTYQRHRYFLKSFIGSVGKRLRPSQLRIHQIRKWHEGLEIGTTTQNDAVGIVQRMLNWAVEQEYLSCNPIKGMKKPKRRRRDVFYTPEQWKLIRENVPGPLGDLLDFLYLTGCRPIEARSIEARHLHGDLVIFPADESKGEHEPRVIYLVPDAKAILDRLAKDHPAGALFRNQRGRPWTIDSIKCKLTRVSKTVGFRVIAYGARHSFATEALTKGGVDPISVAHLMGHKDPTMVSNA</sequence>
<proteinExistence type="inferred from homology"/>
<organism evidence="8 9">
    <name type="scientific">Blastopirellula retiformator</name>
    <dbReference type="NCBI Taxonomy" id="2527970"/>
    <lineage>
        <taxon>Bacteria</taxon>
        <taxon>Pseudomonadati</taxon>
        <taxon>Planctomycetota</taxon>
        <taxon>Planctomycetia</taxon>
        <taxon>Pirellulales</taxon>
        <taxon>Pirellulaceae</taxon>
        <taxon>Blastopirellula</taxon>
    </lineage>
</organism>
<keyword evidence="3 5" id="KW-0238">DNA-binding</keyword>
<evidence type="ECO:0000256" key="5">
    <source>
        <dbReference type="PROSITE-ProRule" id="PRU01248"/>
    </source>
</evidence>